<evidence type="ECO:0000313" key="4">
    <source>
        <dbReference type="Proteomes" id="UP001228905"/>
    </source>
</evidence>
<gene>
    <name evidence="3" type="ORF">QO010_003848</name>
</gene>
<sequence length="282" mass="30493">MTEESRVRPRREVWLFFILTFVISWGAGGVALLLKSQLEPILGPLGPHHPLFYVAGWAPTLAAVILTIALQGWAGLKVLFGRLLVPFQLRWLVVAALFIPAIALALTALPLLGFGPWPVTPRMIFVALPMVLFGTAQIVANTGPLGEELGWRGYALPRLLERTSAFIAALVIGLFWVLWHVPAFFISGVMGASISGFGWWALDTLALSVLMTWLFLRANGNVLVAGMVPHFVINGMGAVAALLARPPEAAAMAMVALTVVVLDRRRMLVRPAGIPARPDARG</sequence>
<dbReference type="RefSeq" id="WP_307351869.1">
    <property type="nucleotide sequence ID" value="NZ_JAUSVS010000009.1"/>
</dbReference>
<dbReference type="InterPro" id="IPR042150">
    <property type="entry name" value="MmRce1-like"/>
</dbReference>
<name>A0ABU0IVM2_9CAUL</name>
<evidence type="ECO:0000313" key="3">
    <source>
        <dbReference type="EMBL" id="MDQ0466055.1"/>
    </source>
</evidence>
<evidence type="ECO:0000259" key="2">
    <source>
        <dbReference type="Pfam" id="PF02517"/>
    </source>
</evidence>
<dbReference type="GO" id="GO:0006508">
    <property type="term" value="P:proteolysis"/>
    <property type="evidence" value="ECO:0007669"/>
    <property type="project" value="UniProtKB-KW"/>
</dbReference>
<evidence type="ECO:0000256" key="1">
    <source>
        <dbReference type="SAM" id="Phobius"/>
    </source>
</evidence>
<organism evidence="3 4">
    <name type="scientific">Caulobacter ginsengisoli</name>
    <dbReference type="NCBI Taxonomy" id="400775"/>
    <lineage>
        <taxon>Bacteria</taxon>
        <taxon>Pseudomonadati</taxon>
        <taxon>Pseudomonadota</taxon>
        <taxon>Alphaproteobacteria</taxon>
        <taxon>Caulobacterales</taxon>
        <taxon>Caulobacteraceae</taxon>
        <taxon>Caulobacter</taxon>
    </lineage>
</organism>
<dbReference type="Pfam" id="PF02517">
    <property type="entry name" value="Rce1-like"/>
    <property type="match status" value="1"/>
</dbReference>
<feature type="transmembrane region" description="Helical" evidence="1">
    <location>
        <begin position="54"/>
        <end position="79"/>
    </location>
</feature>
<feature type="transmembrane region" description="Helical" evidence="1">
    <location>
        <begin position="91"/>
        <end position="112"/>
    </location>
</feature>
<keyword evidence="1" id="KW-0472">Membrane</keyword>
<accession>A0ABU0IVM2</accession>
<dbReference type="EMBL" id="JAUSVS010000009">
    <property type="protein sequence ID" value="MDQ0466055.1"/>
    <property type="molecule type" value="Genomic_DNA"/>
</dbReference>
<dbReference type="Proteomes" id="UP001228905">
    <property type="component" value="Unassembled WGS sequence"/>
</dbReference>
<proteinExistence type="predicted"/>
<reference evidence="3 4" key="1">
    <citation type="submission" date="2023-07" db="EMBL/GenBank/DDBJ databases">
        <title>Genomic Encyclopedia of Type Strains, Phase IV (KMG-IV): sequencing the most valuable type-strain genomes for metagenomic binning, comparative biology and taxonomic classification.</title>
        <authorList>
            <person name="Goeker M."/>
        </authorList>
    </citation>
    <scope>NUCLEOTIDE SEQUENCE [LARGE SCALE GENOMIC DNA]</scope>
    <source>
        <strain evidence="3 4">DSM 18695</strain>
    </source>
</reference>
<feature type="domain" description="CAAX prenyl protease 2/Lysostaphin resistance protein A-like" evidence="2">
    <location>
        <begin position="139"/>
        <end position="236"/>
    </location>
</feature>
<dbReference type="InterPro" id="IPR003675">
    <property type="entry name" value="Rce1/LyrA-like_dom"/>
</dbReference>
<keyword evidence="3" id="KW-0645">Protease</keyword>
<protein>
    <submittedName>
        <fullName evidence="3">Membrane protease YdiL (CAAX protease family)</fullName>
    </submittedName>
</protein>
<feature type="transmembrane region" description="Helical" evidence="1">
    <location>
        <begin position="124"/>
        <end position="143"/>
    </location>
</feature>
<dbReference type="GO" id="GO:0008233">
    <property type="term" value="F:peptidase activity"/>
    <property type="evidence" value="ECO:0007669"/>
    <property type="project" value="UniProtKB-KW"/>
</dbReference>
<dbReference type="PANTHER" id="PTHR35797:SF1">
    <property type="entry name" value="PROTEASE"/>
    <property type="match status" value="1"/>
</dbReference>
<dbReference type="PANTHER" id="PTHR35797">
    <property type="entry name" value="PROTEASE-RELATED"/>
    <property type="match status" value="1"/>
</dbReference>
<keyword evidence="1" id="KW-1133">Transmembrane helix</keyword>
<feature type="transmembrane region" description="Helical" evidence="1">
    <location>
        <begin position="223"/>
        <end position="243"/>
    </location>
</feature>
<feature type="transmembrane region" description="Helical" evidence="1">
    <location>
        <begin position="164"/>
        <end position="185"/>
    </location>
</feature>
<feature type="transmembrane region" description="Helical" evidence="1">
    <location>
        <begin position="12"/>
        <end position="34"/>
    </location>
</feature>
<keyword evidence="4" id="KW-1185">Reference proteome</keyword>
<keyword evidence="1" id="KW-0812">Transmembrane</keyword>
<keyword evidence="3" id="KW-0378">Hydrolase</keyword>
<feature type="transmembrane region" description="Helical" evidence="1">
    <location>
        <begin position="197"/>
        <end position="216"/>
    </location>
</feature>
<comment type="caution">
    <text evidence="3">The sequence shown here is derived from an EMBL/GenBank/DDBJ whole genome shotgun (WGS) entry which is preliminary data.</text>
</comment>